<dbReference type="OrthoDB" id="9810939at2"/>
<dbReference type="GO" id="GO:0003735">
    <property type="term" value="F:structural constituent of ribosome"/>
    <property type="evidence" value="ECO:0007669"/>
    <property type="project" value="InterPro"/>
</dbReference>
<sequence>MATATQSAAQTADNGQTPRKHKPVGASVSEIRRRDRQRRHARIRKKIFGTAERPRLVVHRSSRHIHVQLINDLIGHTLAAASSIEPDVRAIEGDKKARAVRVGQLIAERAKAAGITEIVFDRGGYTYGGRIAALADAAREGGLKF</sequence>
<comment type="subunit">
    <text evidence="7">Part of the 50S ribosomal subunit; part of the 5S rRNA/L5/L18/L25 subcomplex. Contacts the 5S and 23S rRNAs.</text>
</comment>
<evidence type="ECO:0000256" key="5">
    <source>
        <dbReference type="ARBA" id="ARBA00023274"/>
    </source>
</evidence>
<name>K5BHJ2_MYCHD</name>
<dbReference type="PANTHER" id="PTHR12899">
    <property type="entry name" value="39S RIBOSOMAL PROTEIN L18, MITOCHONDRIAL"/>
    <property type="match status" value="1"/>
</dbReference>
<dbReference type="Pfam" id="PF00861">
    <property type="entry name" value="Ribosomal_L18p"/>
    <property type="match status" value="1"/>
</dbReference>
<evidence type="ECO:0000256" key="4">
    <source>
        <dbReference type="ARBA" id="ARBA00022980"/>
    </source>
</evidence>
<evidence type="ECO:0000256" key="8">
    <source>
        <dbReference type="SAM" id="MobiDB-lite"/>
    </source>
</evidence>
<dbReference type="RefSeq" id="WP_005625439.1">
    <property type="nucleotide sequence ID" value="NZ_AMRA01000027.1"/>
</dbReference>
<evidence type="ECO:0000256" key="2">
    <source>
        <dbReference type="ARBA" id="ARBA00022730"/>
    </source>
</evidence>
<keyword evidence="4 7" id="KW-0689">Ribosomal protein</keyword>
<evidence type="ECO:0000256" key="6">
    <source>
        <dbReference type="ARBA" id="ARBA00035197"/>
    </source>
</evidence>
<dbReference type="SUPFAM" id="SSF53137">
    <property type="entry name" value="Translational machinery components"/>
    <property type="match status" value="1"/>
</dbReference>
<dbReference type="FunFam" id="3.30.420.100:FF:000001">
    <property type="entry name" value="50S ribosomal protein L18"/>
    <property type="match status" value="1"/>
</dbReference>
<dbReference type="InterPro" id="IPR005484">
    <property type="entry name" value="Ribosomal_uL18_bac/plant/anim"/>
</dbReference>
<protein>
    <recommendedName>
        <fullName evidence="6 7">Large ribosomal subunit protein uL18</fullName>
    </recommendedName>
</protein>
<keyword evidence="3 7" id="KW-0694">RNA-binding</keyword>
<dbReference type="PANTHER" id="PTHR12899:SF3">
    <property type="entry name" value="LARGE RIBOSOMAL SUBUNIT PROTEIN UL18M"/>
    <property type="match status" value="1"/>
</dbReference>
<dbReference type="GO" id="GO:0006412">
    <property type="term" value="P:translation"/>
    <property type="evidence" value="ECO:0007669"/>
    <property type="project" value="UniProtKB-UniRule"/>
</dbReference>
<keyword evidence="10" id="KW-1185">Reference proteome</keyword>
<comment type="similarity">
    <text evidence="1 7">Belongs to the universal ribosomal protein uL18 family.</text>
</comment>
<reference evidence="9 10" key="1">
    <citation type="journal article" date="2012" name="J. Bacteriol.">
        <title>Genome sequence of Mycobacterium hassiacum DSM 44199, a rare source of heat-stable mycobacterial proteins.</title>
        <authorList>
            <person name="Tiago I."/>
            <person name="Maranha A."/>
            <person name="Mendes V."/>
            <person name="Alarico S."/>
            <person name="Moynihan P.J."/>
            <person name="Clarke A.J."/>
            <person name="Macedo-Ribeiro S."/>
            <person name="Pereira P.J."/>
            <person name="Empadinhas N."/>
        </authorList>
    </citation>
    <scope>NUCLEOTIDE SEQUENCE [LARGE SCALE GENOMIC DNA]</scope>
    <source>
        <strain evidence="10">DSM 44199 / CIP 105218 / JCM 12690 / 3849</strain>
    </source>
</reference>
<dbReference type="Gene3D" id="3.30.420.100">
    <property type="match status" value="1"/>
</dbReference>
<evidence type="ECO:0000256" key="3">
    <source>
        <dbReference type="ARBA" id="ARBA00022884"/>
    </source>
</evidence>
<dbReference type="PATRIC" id="fig|1122247.3.peg.1049"/>
<dbReference type="Proteomes" id="UP000006265">
    <property type="component" value="Unassembled WGS sequence"/>
</dbReference>
<dbReference type="EMBL" id="AMRA01000027">
    <property type="protein sequence ID" value="EKF24916.1"/>
    <property type="molecule type" value="Genomic_DNA"/>
</dbReference>
<comment type="function">
    <text evidence="7">This is one of the proteins that bind and probably mediate the attachment of the 5S RNA into the large ribosomal subunit, where it forms part of the central protuberance.</text>
</comment>
<dbReference type="InterPro" id="IPR057268">
    <property type="entry name" value="Ribosomal_L18"/>
</dbReference>
<dbReference type="HAMAP" id="MF_01337_B">
    <property type="entry name" value="Ribosomal_uL18_B"/>
    <property type="match status" value="1"/>
</dbReference>
<dbReference type="GO" id="GO:0022625">
    <property type="term" value="C:cytosolic large ribosomal subunit"/>
    <property type="evidence" value="ECO:0007669"/>
    <property type="project" value="TreeGrafter"/>
</dbReference>
<keyword evidence="2 7" id="KW-0699">rRNA-binding</keyword>
<evidence type="ECO:0000256" key="1">
    <source>
        <dbReference type="ARBA" id="ARBA00007116"/>
    </source>
</evidence>
<dbReference type="InterPro" id="IPR004389">
    <property type="entry name" value="Ribosomal_uL18_bac-type"/>
</dbReference>
<dbReference type="eggNOG" id="COG0256">
    <property type="taxonomic scope" value="Bacteria"/>
</dbReference>
<feature type="compositionally biased region" description="Low complexity" evidence="8">
    <location>
        <begin position="1"/>
        <end position="12"/>
    </location>
</feature>
<evidence type="ECO:0000313" key="10">
    <source>
        <dbReference type="Proteomes" id="UP000006265"/>
    </source>
</evidence>
<dbReference type="GO" id="GO:0008097">
    <property type="term" value="F:5S rRNA binding"/>
    <property type="evidence" value="ECO:0007669"/>
    <property type="project" value="TreeGrafter"/>
</dbReference>
<evidence type="ECO:0000256" key="7">
    <source>
        <dbReference type="HAMAP-Rule" id="MF_01337"/>
    </source>
</evidence>
<dbReference type="AlphaFoldDB" id="K5BHJ2"/>
<dbReference type="CDD" id="cd00432">
    <property type="entry name" value="Ribosomal_L18_L5e"/>
    <property type="match status" value="1"/>
</dbReference>
<keyword evidence="5 7" id="KW-0687">Ribonucleoprotein</keyword>
<proteinExistence type="inferred from homology"/>
<evidence type="ECO:0000313" key="9">
    <source>
        <dbReference type="EMBL" id="EKF24916.1"/>
    </source>
</evidence>
<organism evidence="9 10">
    <name type="scientific">Mycolicibacterium hassiacum (strain DSM 44199 / CIP 105218 / JCM 12690 / 3849)</name>
    <name type="common">Mycobacterium hassiacum</name>
    <dbReference type="NCBI Taxonomy" id="1122247"/>
    <lineage>
        <taxon>Bacteria</taxon>
        <taxon>Bacillati</taxon>
        <taxon>Actinomycetota</taxon>
        <taxon>Actinomycetes</taxon>
        <taxon>Mycobacteriales</taxon>
        <taxon>Mycobacteriaceae</taxon>
        <taxon>Mycolicibacterium</taxon>
    </lineage>
</organism>
<gene>
    <name evidence="7 9" type="primary">rplR</name>
    <name evidence="9" type="ORF">C731_1091</name>
</gene>
<feature type="region of interest" description="Disordered" evidence="8">
    <location>
        <begin position="1"/>
        <end position="41"/>
    </location>
</feature>
<comment type="caution">
    <text evidence="9">The sequence shown here is derived from an EMBL/GenBank/DDBJ whole genome shotgun (WGS) entry which is preliminary data.</text>
</comment>
<accession>K5BHJ2</accession>
<dbReference type="NCBIfam" id="TIGR00060">
    <property type="entry name" value="L18_bact"/>
    <property type="match status" value="1"/>
</dbReference>
<dbReference type="STRING" id="1122247.GCA_000379865_03941"/>